<dbReference type="InterPro" id="IPR017937">
    <property type="entry name" value="Thioredoxin_CS"/>
</dbReference>
<feature type="region of interest" description="Disordered" evidence="6">
    <location>
        <begin position="207"/>
        <end position="233"/>
    </location>
</feature>
<feature type="transmembrane region" description="Helical" evidence="7">
    <location>
        <begin position="296"/>
        <end position="321"/>
    </location>
</feature>
<feature type="transmembrane region" description="Helical" evidence="7">
    <location>
        <begin position="255"/>
        <end position="275"/>
    </location>
</feature>
<evidence type="ECO:0000313" key="9">
    <source>
        <dbReference type="EMBL" id="TMQ67423.1"/>
    </source>
</evidence>
<evidence type="ECO:0000256" key="3">
    <source>
        <dbReference type="ARBA" id="ARBA00022692"/>
    </source>
</evidence>
<dbReference type="InterPro" id="IPR013766">
    <property type="entry name" value="Thioredoxin_domain"/>
</dbReference>
<feature type="transmembrane region" description="Helical" evidence="7">
    <location>
        <begin position="409"/>
        <end position="436"/>
    </location>
</feature>
<dbReference type="Gene3D" id="2.60.40.1250">
    <property type="entry name" value="Thiol:disulfide interchange protein DsbD, N-terminal domain"/>
    <property type="match status" value="1"/>
</dbReference>
<feature type="transmembrane region" description="Helical" evidence="7">
    <location>
        <begin position="473"/>
        <end position="492"/>
    </location>
</feature>
<dbReference type="InterPro" id="IPR036929">
    <property type="entry name" value="DsbDN_sf"/>
</dbReference>
<reference evidence="9 10" key="1">
    <citation type="journal article" date="2019" name="Nat. Microbiol.">
        <title>Mediterranean grassland soil C-N compound turnover is dependent on rainfall and depth, and is mediated by genomically divergent microorganisms.</title>
        <authorList>
            <person name="Diamond S."/>
            <person name="Andeer P.F."/>
            <person name="Li Z."/>
            <person name="Crits-Christoph A."/>
            <person name="Burstein D."/>
            <person name="Anantharaman K."/>
            <person name="Lane K.R."/>
            <person name="Thomas B.C."/>
            <person name="Pan C."/>
            <person name="Northen T.R."/>
            <person name="Banfield J.F."/>
        </authorList>
    </citation>
    <scope>NUCLEOTIDE SEQUENCE [LARGE SCALE GENOMIC DNA]</scope>
    <source>
        <strain evidence="9">WS_8</strain>
    </source>
</reference>
<dbReference type="Pfam" id="PF11412">
    <property type="entry name" value="DsbD_N"/>
    <property type="match status" value="1"/>
</dbReference>
<gene>
    <name evidence="9" type="ORF">E6K78_04800</name>
</gene>
<dbReference type="AlphaFoldDB" id="A0A538TUW8"/>
<dbReference type="SUPFAM" id="SSF52833">
    <property type="entry name" value="Thioredoxin-like"/>
    <property type="match status" value="1"/>
</dbReference>
<feature type="transmembrane region" description="Helical" evidence="7">
    <location>
        <begin position="504"/>
        <end position="523"/>
    </location>
</feature>
<dbReference type="GO" id="GO:0005886">
    <property type="term" value="C:plasma membrane"/>
    <property type="evidence" value="ECO:0007669"/>
    <property type="project" value="UniProtKB-SubCell"/>
</dbReference>
<evidence type="ECO:0000256" key="6">
    <source>
        <dbReference type="SAM" id="MobiDB-lite"/>
    </source>
</evidence>
<feature type="transmembrane region" description="Helical" evidence="7">
    <location>
        <begin position="374"/>
        <end position="403"/>
    </location>
</feature>
<dbReference type="GO" id="GO:0015035">
    <property type="term" value="F:protein-disulfide reductase activity"/>
    <property type="evidence" value="ECO:0007669"/>
    <property type="project" value="TreeGrafter"/>
</dbReference>
<keyword evidence="3 7" id="KW-0812">Transmembrane</keyword>
<proteinExistence type="predicted"/>
<keyword evidence="4 7" id="KW-1133">Transmembrane helix</keyword>
<evidence type="ECO:0000259" key="8">
    <source>
        <dbReference type="PROSITE" id="PS51352"/>
    </source>
</evidence>
<evidence type="ECO:0000313" key="10">
    <source>
        <dbReference type="Proteomes" id="UP000316609"/>
    </source>
</evidence>
<feature type="compositionally biased region" description="Low complexity" evidence="6">
    <location>
        <begin position="207"/>
        <end position="230"/>
    </location>
</feature>
<comment type="subcellular location">
    <subcellularLocation>
        <location evidence="1">Cell membrane</location>
        <topology evidence="1">Multi-pass membrane protein</topology>
    </subcellularLocation>
</comment>
<evidence type="ECO:0000256" key="4">
    <source>
        <dbReference type="ARBA" id="ARBA00022989"/>
    </source>
</evidence>
<dbReference type="EMBL" id="VBOY01000039">
    <property type="protein sequence ID" value="TMQ67423.1"/>
    <property type="molecule type" value="Genomic_DNA"/>
</dbReference>
<protein>
    <recommendedName>
        <fullName evidence="8">Thioredoxin domain-containing protein</fullName>
    </recommendedName>
</protein>
<dbReference type="PANTHER" id="PTHR32234:SF0">
    <property type="entry name" value="THIOL:DISULFIDE INTERCHANGE PROTEIN DSBD"/>
    <property type="match status" value="1"/>
</dbReference>
<dbReference type="PROSITE" id="PS00194">
    <property type="entry name" value="THIOREDOXIN_1"/>
    <property type="match status" value="1"/>
</dbReference>
<evidence type="ECO:0000256" key="2">
    <source>
        <dbReference type="ARBA" id="ARBA00022475"/>
    </source>
</evidence>
<sequence length="649" mass="67779">MPASHHGSNGLRRLARCKRPRGAPAVTRARELARAARRCVLAAVCLVALLRSVPSFGQLGGALPAPAELVRIETPAATIAPGGAGSAVVRLHVLAGWHVNANPPSSEYLIPTEAKLSTAVGITPGVPRYPEPRRLKLSFEEQPLAVYDGDVEVLVPLVAARDAALGTRTLTGIVRFQACNDQVCLAPAELPLTVEVTVAGSVPPGSATAPGPAAGAGSAPVPGSGFVTGPPTGPSGLPPGLTGNPIARAFARNSLAAFLSLFLIGLALNLTPCVYPMLGVTVSIFGARRAAPPLQVFGLALLYVLGIAAMYSTLGLIAAFTGGLFGGFLQSPLVLVAIGFLLVALSLSMFGLYELQFSPELLTRLGGSGTTGAAGVFASGLVVGIFAAPCIGPPVVALLALVGAKGDPWFGFVSFFVLSLGLGAPYLVLGTFSNLLHRLPRSGDWMVWVKKGFGVILAGVGLFYVLLAAAPRWAIWVLPAALIVGGLYLGFFERSGVARPAFTRIKWATGALAVALGVLFVAATARPTIAFRSFDGPALHAGLRAGKPAMIDFSADWCVPCHELESRTFTDAGVIEAAQAFLAYRVDLTRFNTPQAEHLRKQYRINGVPTVIFLALDGREIESTRVEGFIPPRPFLERMRFAREAAAVR</sequence>
<dbReference type="InterPro" id="IPR003834">
    <property type="entry name" value="Cyt_c_assmbl_TM_dom"/>
</dbReference>
<dbReference type="GO" id="GO:0017004">
    <property type="term" value="P:cytochrome complex assembly"/>
    <property type="evidence" value="ECO:0007669"/>
    <property type="project" value="InterPro"/>
</dbReference>
<keyword evidence="2" id="KW-1003">Cell membrane</keyword>
<feature type="transmembrane region" description="Helical" evidence="7">
    <location>
        <begin position="448"/>
        <end position="467"/>
    </location>
</feature>
<evidence type="ECO:0000256" key="5">
    <source>
        <dbReference type="ARBA" id="ARBA00023136"/>
    </source>
</evidence>
<dbReference type="InterPro" id="IPR036249">
    <property type="entry name" value="Thioredoxin-like_sf"/>
</dbReference>
<feature type="transmembrane region" description="Helical" evidence="7">
    <location>
        <begin position="333"/>
        <end position="353"/>
    </location>
</feature>
<name>A0A538TUW8_UNCEI</name>
<organism evidence="9 10">
    <name type="scientific">Eiseniibacteriota bacterium</name>
    <dbReference type="NCBI Taxonomy" id="2212470"/>
    <lineage>
        <taxon>Bacteria</taxon>
        <taxon>Candidatus Eiseniibacteriota</taxon>
    </lineage>
</organism>
<dbReference type="InterPro" id="IPR012336">
    <property type="entry name" value="Thioredoxin-like_fold"/>
</dbReference>
<feature type="domain" description="Thioredoxin" evidence="8">
    <location>
        <begin position="493"/>
        <end position="644"/>
    </location>
</feature>
<evidence type="ECO:0000256" key="7">
    <source>
        <dbReference type="SAM" id="Phobius"/>
    </source>
</evidence>
<dbReference type="PROSITE" id="PS51352">
    <property type="entry name" value="THIOREDOXIN_2"/>
    <property type="match status" value="1"/>
</dbReference>
<dbReference type="GO" id="GO:0045454">
    <property type="term" value="P:cell redox homeostasis"/>
    <property type="evidence" value="ECO:0007669"/>
    <property type="project" value="TreeGrafter"/>
</dbReference>
<keyword evidence="5 7" id="KW-0472">Membrane</keyword>
<dbReference type="PANTHER" id="PTHR32234">
    <property type="entry name" value="THIOL:DISULFIDE INTERCHANGE PROTEIN DSBD"/>
    <property type="match status" value="1"/>
</dbReference>
<evidence type="ECO:0000256" key="1">
    <source>
        <dbReference type="ARBA" id="ARBA00004651"/>
    </source>
</evidence>
<dbReference type="Pfam" id="PF13098">
    <property type="entry name" value="Thioredoxin_2"/>
    <property type="match status" value="1"/>
</dbReference>
<dbReference type="Gene3D" id="3.40.30.10">
    <property type="entry name" value="Glutaredoxin"/>
    <property type="match status" value="1"/>
</dbReference>
<dbReference type="Proteomes" id="UP000316609">
    <property type="component" value="Unassembled WGS sequence"/>
</dbReference>
<accession>A0A538TUW8</accession>
<dbReference type="Pfam" id="PF02683">
    <property type="entry name" value="DsbD_TM"/>
    <property type="match status" value="1"/>
</dbReference>
<comment type="caution">
    <text evidence="9">The sequence shown here is derived from an EMBL/GenBank/DDBJ whole genome shotgun (WGS) entry which is preliminary data.</text>
</comment>
<dbReference type="InterPro" id="IPR028250">
    <property type="entry name" value="DsbDN"/>
</dbReference>